<feature type="domain" description="Nuclease SbcCD subunit D C-terminal" evidence="9">
    <location>
        <begin position="263"/>
        <end position="353"/>
    </location>
</feature>
<keyword evidence="6 7" id="KW-0269">Exonuclease</keyword>
<dbReference type="EMBL" id="PXZH01000001">
    <property type="protein sequence ID" value="RST90384.1"/>
    <property type="molecule type" value="Genomic_DNA"/>
</dbReference>
<dbReference type="Gene3D" id="3.60.21.10">
    <property type="match status" value="1"/>
</dbReference>
<dbReference type="InterPro" id="IPR026843">
    <property type="entry name" value="SbcD_C"/>
</dbReference>
<dbReference type="Pfam" id="PF00149">
    <property type="entry name" value="Metallophos"/>
    <property type="match status" value="1"/>
</dbReference>
<dbReference type="GO" id="GO:0004519">
    <property type="term" value="F:endonuclease activity"/>
    <property type="evidence" value="ECO:0007669"/>
    <property type="project" value="UniProtKB-KW"/>
</dbReference>
<keyword evidence="5 7" id="KW-0378">Hydrolase</keyword>
<organism evidence="10 11">
    <name type="scientific">Vagococcus humatus</name>
    <dbReference type="NCBI Taxonomy" id="1889241"/>
    <lineage>
        <taxon>Bacteria</taxon>
        <taxon>Bacillati</taxon>
        <taxon>Bacillota</taxon>
        <taxon>Bacilli</taxon>
        <taxon>Lactobacillales</taxon>
        <taxon>Enterococcaceae</taxon>
        <taxon>Vagococcus</taxon>
    </lineage>
</organism>
<dbReference type="GO" id="GO:0006310">
    <property type="term" value="P:DNA recombination"/>
    <property type="evidence" value="ECO:0007669"/>
    <property type="project" value="UniProtKB-KW"/>
</dbReference>
<keyword evidence="7" id="KW-0233">DNA recombination</keyword>
<dbReference type="InterPro" id="IPR050535">
    <property type="entry name" value="DNA_Repair-Maintenance_Comp"/>
</dbReference>
<evidence type="ECO:0000256" key="3">
    <source>
        <dbReference type="ARBA" id="ARBA00013365"/>
    </source>
</evidence>
<dbReference type="CDD" id="cd00840">
    <property type="entry name" value="MPP_Mre11_N"/>
    <property type="match status" value="1"/>
</dbReference>
<dbReference type="GO" id="GO:0006260">
    <property type="term" value="P:DNA replication"/>
    <property type="evidence" value="ECO:0007669"/>
    <property type="project" value="UniProtKB-KW"/>
</dbReference>
<proteinExistence type="inferred from homology"/>
<dbReference type="InterPro" id="IPR029052">
    <property type="entry name" value="Metallo-depent_PP-like"/>
</dbReference>
<reference evidence="10 11" key="1">
    <citation type="submission" date="2018-03" db="EMBL/GenBank/DDBJ databases">
        <authorList>
            <person name="Gulvik C.A."/>
        </authorList>
    </citation>
    <scope>NUCLEOTIDE SEQUENCE [LARGE SCALE GENOMIC DNA]</scope>
    <source>
        <strain evidence="10 11">JCM 31581</strain>
    </source>
</reference>
<evidence type="ECO:0000256" key="7">
    <source>
        <dbReference type="RuleBase" id="RU363069"/>
    </source>
</evidence>
<protein>
    <recommendedName>
        <fullName evidence="3 7">Nuclease SbcCD subunit D</fullName>
    </recommendedName>
</protein>
<dbReference type="NCBIfam" id="TIGR00619">
    <property type="entry name" value="sbcd"/>
    <property type="match status" value="1"/>
</dbReference>
<evidence type="ECO:0000256" key="5">
    <source>
        <dbReference type="ARBA" id="ARBA00022801"/>
    </source>
</evidence>
<dbReference type="RefSeq" id="WP_125942997.1">
    <property type="nucleotide sequence ID" value="NZ_PXZH01000001.1"/>
</dbReference>
<dbReference type="Pfam" id="PF12320">
    <property type="entry name" value="SbcD_C"/>
    <property type="match status" value="1"/>
</dbReference>
<keyword evidence="7" id="KW-0255">Endonuclease</keyword>
<accession>A0A429Z9M0</accession>
<comment type="caution">
    <text evidence="10">The sequence shown here is derived from an EMBL/GenBank/DDBJ whole genome shotgun (WGS) entry which is preliminary data.</text>
</comment>
<dbReference type="InterPro" id="IPR004593">
    <property type="entry name" value="SbcD"/>
</dbReference>
<keyword evidence="4 7" id="KW-0540">Nuclease</keyword>
<sequence>MKFLHTADWHIGKKLNGFDLLEQQNHVFKQLLQIAKEEEVDGIIIAGDLYDRGLPSVDAVETLNQMFIELNLKETFPIFAIAGNHDSGERLGTGSEWYQYSNFYLKTNLLEATKPIELADTQVFLLPYFEPFEARQLFQDEKIKTIQQGVTRLVEEMKKEMKPDKQHLLVTHFFVAGGQKTDSETKVTVGGLDAISLDLLAESFDYVALGHLHSKQALSHSRVKYSGSLLKYSVSEVSDEKGVWIVSLEDKQVTTTFRKVEPLADLQQITASFQELMSKEYYEQIKRDNYLAISLTDTKVIPNVMTELRKIYPHIIQLDRAYGRDCRENEASQMSQKLQELDPLELFTTYFKQITEDELTEEQVNWLKESLAMTQAARREQV</sequence>
<comment type="function">
    <text evidence="7">SbcCD cleaves DNA hairpin structures. These structures can inhibit DNA replication and are intermediates in certain DNA recombination reactions. The complex acts as a 3'-&gt;5' double strand exonuclease that can open hairpins. It also has a 5' single-strand endonuclease activity.</text>
</comment>
<evidence type="ECO:0000259" key="9">
    <source>
        <dbReference type="Pfam" id="PF12320"/>
    </source>
</evidence>
<comment type="subunit">
    <text evidence="2 7">Heterodimer of SbcC and SbcD.</text>
</comment>
<evidence type="ECO:0000313" key="11">
    <source>
        <dbReference type="Proteomes" id="UP000277864"/>
    </source>
</evidence>
<name>A0A429Z9M0_9ENTE</name>
<dbReference type="InterPro" id="IPR004843">
    <property type="entry name" value="Calcineurin-like_PHP"/>
</dbReference>
<dbReference type="GO" id="GO:0008408">
    <property type="term" value="F:3'-5' exonuclease activity"/>
    <property type="evidence" value="ECO:0007669"/>
    <property type="project" value="InterPro"/>
</dbReference>
<feature type="domain" description="Calcineurin-like phosphoesterase" evidence="8">
    <location>
        <begin position="1"/>
        <end position="214"/>
    </location>
</feature>
<evidence type="ECO:0000259" key="8">
    <source>
        <dbReference type="Pfam" id="PF00149"/>
    </source>
</evidence>
<dbReference type="SUPFAM" id="SSF56300">
    <property type="entry name" value="Metallo-dependent phosphatases"/>
    <property type="match status" value="1"/>
</dbReference>
<evidence type="ECO:0000256" key="2">
    <source>
        <dbReference type="ARBA" id="ARBA00011322"/>
    </source>
</evidence>
<gene>
    <name evidence="7" type="primary">sbcD</name>
    <name evidence="10" type="ORF">C7P63_04730</name>
</gene>
<evidence type="ECO:0000313" key="10">
    <source>
        <dbReference type="EMBL" id="RST90384.1"/>
    </source>
</evidence>
<dbReference type="InterPro" id="IPR041796">
    <property type="entry name" value="Mre11_N"/>
</dbReference>
<comment type="similarity">
    <text evidence="1 7">Belongs to the SbcD family.</text>
</comment>
<keyword evidence="11" id="KW-1185">Reference proteome</keyword>
<dbReference type="OrthoDB" id="9773856at2"/>
<dbReference type="Proteomes" id="UP000277864">
    <property type="component" value="Unassembled WGS sequence"/>
</dbReference>
<evidence type="ECO:0000256" key="4">
    <source>
        <dbReference type="ARBA" id="ARBA00022722"/>
    </source>
</evidence>
<dbReference type="PANTHER" id="PTHR30337">
    <property type="entry name" value="COMPONENT OF ATP-DEPENDENT DSDNA EXONUCLEASE"/>
    <property type="match status" value="1"/>
</dbReference>
<dbReference type="AlphaFoldDB" id="A0A429Z9M0"/>
<dbReference type="PANTHER" id="PTHR30337:SF0">
    <property type="entry name" value="NUCLEASE SBCCD SUBUNIT D"/>
    <property type="match status" value="1"/>
</dbReference>
<evidence type="ECO:0000256" key="1">
    <source>
        <dbReference type="ARBA" id="ARBA00010555"/>
    </source>
</evidence>
<evidence type="ECO:0000256" key="6">
    <source>
        <dbReference type="ARBA" id="ARBA00022839"/>
    </source>
</evidence>
<keyword evidence="7" id="KW-0235">DNA replication</keyword>